<evidence type="ECO:0000256" key="1">
    <source>
        <dbReference type="SAM" id="MobiDB-lite"/>
    </source>
</evidence>
<feature type="domain" description="Retrotransposon gag" evidence="2">
    <location>
        <begin position="391"/>
        <end position="457"/>
    </location>
</feature>
<protein>
    <recommendedName>
        <fullName evidence="2">Retrotransposon gag domain-containing protein</fullName>
    </recommendedName>
</protein>
<feature type="compositionally biased region" description="Acidic residues" evidence="1">
    <location>
        <begin position="47"/>
        <end position="61"/>
    </location>
</feature>
<feature type="compositionally biased region" description="Basic and acidic residues" evidence="1">
    <location>
        <begin position="1"/>
        <end position="10"/>
    </location>
</feature>
<feature type="compositionally biased region" description="Low complexity" evidence="1">
    <location>
        <begin position="11"/>
        <end position="24"/>
    </location>
</feature>
<accession>A0A699H8U5</accession>
<dbReference type="InterPro" id="IPR005162">
    <property type="entry name" value="Retrotrans_gag_dom"/>
</dbReference>
<feature type="non-terminal residue" evidence="3">
    <location>
        <position position="1"/>
    </location>
</feature>
<reference evidence="3" key="1">
    <citation type="journal article" date="2019" name="Sci. Rep.">
        <title>Draft genome of Tanacetum cinerariifolium, the natural source of mosquito coil.</title>
        <authorList>
            <person name="Yamashiro T."/>
            <person name="Shiraishi A."/>
            <person name="Satake H."/>
            <person name="Nakayama K."/>
        </authorList>
    </citation>
    <scope>NUCLEOTIDE SEQUENCE</scope>
</reference>
<dbReference type="Pfam" id="PF03732">
    <property type="entry name" value="Retrotrans_gag"/>
    <property type="match status" value="1"/>
</dbReference>
<feature type="region of interest" description="Disordered" evidence="1">
    <location>
        <begin position="1"/>
        <end position="86"/>
    </location>
</feature>
<sequence>KRFNESESSKKTSITKQSSKGKSSARTSKSGKSMTTKESVEKPVFEIDSDDVEQIIDDMVGDDGQPPHTDADETQADATSNIPKKDWFKEAPRPETLDSNWNTVKTIDDTIAMINKVSKHKVFSTMRILSVVSVQVEKRSGYGYLKEIVIRRADQKLYKFKEAKSKNLRAISIVAKFRFSVATPPKATNKVSRASSLTLESRQLRTLRTYMKNKITTSRKWQKWFEHQLSFNWSPKCSTAQKSPSVYKNSSSARTDCKTPVTTQKWVAKLSTPSSKFVSCDAEKNPTKIVSPFSNPERAFCKLNKKEQSVESEGTSQKDFEFESALEFEFHLKEEEMAEDGHTMADLAKTTRTGVSSAITFHALMVNNFEIKGQFLHMIFNQCQFSGSLGSITTWDQMQERLLARFFPPALSEKLLSEINNFVLYKAWERLKKYLRQYPQHGLSKHKIVQTFYKGIDRPTRNKIDNSAGGTIMHKTPNEAYKLIEDIAVHTHEWYAPQDGVSRRATTKAVEVDGVSEIATLTNQMAMFIKTFDKLIAIVVKMLVGCESYGGPHLTRDCDDKPMSSSEDACWANHTPFQQPQQQHIKNKSNFEELMTQYIAGQNAIMKDQQASIHELKTQVGQLLKLLSQRKPGSLPCNTETNPNVHVNAITTRSGKRTADPLFQSNKNVDKPVNQKNKVKSQSSLSTTHVKTPLKPYEPILLYLGRYKKEKETEQYDMNEDSKVPLILGRPFLSTSRCLVDVYEKKMTLRIDIIEPPIEENIQGIFEEDLFDTNFIKGKDMNMSSEEVLIKPAYLIENDPFPRSNKDKEIKRGTGGNLKMSFEEHLVLELKDLCHIWNMLFLKANQSYLLLYHPI</sequence>
<proteinExistence type="predicted"/>
<feature type="compositionally biased region" description="Polar residues" evidence="1">
    <location>
        <begin position="674"/>
        <end position="689"/>
    </location>
</feature>
<name>A0A699H8U5_TANCI</name>
<feature type="region of interest" description="Disordered" evidence="1">
    <location>
        <begin position="656"/>
        <end position="689"/>
    </location>
</feature>
<dbReference type="EMBL" id="BKCJ010120164">
    <property type="protein sequence ID" value="GEX63305.1"/>
    <property type="molecule type" value="Genomic_DNA"/>
</dbReference>
<feature type="compositionally biased region" description="Polar residues" evidence="1">
    <location>
        <begin position="25"/>
        <end position="37"/>
    </location>
</feature>
<organism evidence="3">
    <name type="scientific">Tanacetum cinerariifolium</name>
    <name type="common">Dalmatian daisy</name>
    <name type="synonym">Chrysanthemum cinerariifolium</name>
    <dbReference type="NCBI Taxonomy" id="118510"/>
    <lineage>
        <taxon>Eukaryota</taxon>
        <taxon>Viridiplantae</taxon>
        <taxon>Streptophyta</taxon>
        <taxon>Embryophyta</taxon>
        <taxon>Tracheophyta</taxon>
        <taxon>Spermatophyta</taxon>
        <taxon>Magnoliopsida</taxon>
        <taxon>eudicotyledons</taxon>
        <taxon>Gunneridae</taxon>
        <taxon>Pentapetalae</taxon>
        <taxon>asterids</taxon>
        <taxon>campanulids</taxon>
        <taxon>Asterales</taxon>
        <taxon>Asteraceae</taxon>
        <taxon>Asteroideae</taxon>
        <taxon>Anthemideae</taxon>
        <taxon>Anthemidinae</taxon>
        <taxon>Tanacetum</taxon>
    </lineage>
</organism>
<dbReference type="PANTHER" id="PTHR33223">
    <property type="entry name" value="CCHC-TYPE DOMAIN-CONTAINING PROTEIN"/>
    <property type="match status" value="1"/>
</dbReference>
<dbReference type="PANTHER" id="PTHR33223:SF11">
    <property type="entry name" value="ELEMENT PROTEIN, PUTATIVE-RELATED"/>
    <property type="match status" value="1"/>
</dbReference>
<evidence type="ECO:0000313" key="3">
    <source>
        <dbReference type="EMBL" id="GEX63305.1"/>
    </source>
</evidence>
<gene>
    <name evidence="3" type="ORF">Tci_335280</name>
</gene>
<comment type="caution">
    <text evidence="3">The sequence shown here is derived from an EMBL/GenBank/DDBJ whole genome shotgun (WGS) entry which is preliminary data.</text>
</comment>
<dbReference type="AlphaFoldDB" id="A0A699H8U5"/>
<evidence type="ECO:0000259" key="2">
    <source>
        <dbReference type="Pfam" id="PF03732"/>
    </source>
</evidence>